<evidence type="ECO:0000313" key="2">
    <source>
        <dbReference type="EMBL" id="KNC68494.1"/>
    </source>
</evidence>
<gene>
    <name evidence="2" type="ORF">AC626_04520</name>
</gene>
<dbReference type="Pfam" id="PF13453">
    <property type="entry name" value="Zn_ribbon_TFIIB"/>
    <property type="match status" value="1"/>
</dbReference>
<proteinExistence type="predicted"/>
<evidence type="ECO:0000259" key="1">
    <source>
        <dbReference type="Pfam" id="PF13453"/>
    </source>
</evidence>
<dbReference type="PATRIC" id="fig|43658.6.peg.3003"/>
<sequence length="184" mass="21247">MKCTSCGEGQLRPGFIEGLFRAHSCDQCQGDWILIEDYVAWKERNPDYQFAEQIEFGNEAEDSKRALFCPVSGTLMRKFRISASSAHRVDYSVATGGIWLDKGEWHLLKAEGLAGALNQLVTQQWQQQIREDTSQQNFADIYQDKFGDETYQRLRDIRAWLNNHPQKADLRAYLMAEDPYSAER</sequence>
<protein>
    <recommendedName>
        <fullName evidence="1">Transcription factor zinc-finger domain-containing protein</fullName>
    </recommendedName>
</protein>
<dbReference type="InterPro" id="IPR027392">
    <property type="entry name" value="TF_Znf"/>
</dbReference>
<accession>A0A0L0EVR2</accession>
<evidence type="ECO:0000313" key="3">
    <source>
        <dbReference type="Proteomes" id="UP000036850"/>
    </source>
</evidence>
<dbReference type="EMBL" id="LFZX01000021">
    <property type="protein sequence ID" value="KNC68494.1"/>
    <property type="molecule type" value="Genomic_DNA"/>
</dbReference>
<reference evidence="3" key="1">
    <citation type="submission" date="2015-07" db="EMBL/GenBank/DDBJ databases">
        <title>Draft genome sequence of a Pseudoalteromonas rubra strain, OCN096, isolated from Kaneohe Bay, Oahu, Hawaii.</title>
        <authorList>
            <person name="Beurmann S."/>
            <person name="Ushijima B."/>
            <person name="Belcaid M."/>
            <person name="Callahan S.M."/>
            <person name="Aeby G.S."/>
        </authorList>
    </citation>
    <scope>NUCLEOTIDE SEQUENCE [LARGE SCALE GENOMIC DNA]</scope>
    <source>
        <strain evidence="3">OCN096</strain>
    </source>
</reference>
<organism evidence="2 3">
    <name type="scientific">Pseudoalteromonas rubra</name>
    <dbReference type="NCBI Taxonomy" id="43658"/>
    <lineage>
        <taxon>Bacteria</taxon>
        <taxon>Pseudomonadati</taxon>
        <taxon>Pseudomonadota</taxon>
        <taxon>Gammaproteobacteria</taxon>
        <taxon>Alteromonadales</taxon>
        <taxon>Pseudoalteromonadaceae</taxon>
        <taxon>Pseudoalteromonas</taxon>
    </lineage>
</organism>
<comment type="caution">
    <text evidence="2">The sequence shown here is derived from an EMBL/GenBank/DDBJ whole genome shotgun (WGS) entry which is preliminary data.</text>
</comment>
<name>A0A0L0EVR2_9GAMM</name>
<feature type="domain" description="Transcription factor zinc-finger" evidence="1">
    <location>
        <begin position="2"/>
        <end position="44"/>
    </location>
</feature>
<dbReference type="Proteomes" id="UP000036850">
    <property type="component" value="Unassembled WGS sequence"/>
</dbReference>
<dbReference type="OrthoDB" id="9814037at2"/>
<dbReference type="AlphaFoldDB" id="A0A0L0EVR2"/>